<keyword evidence="1" id="KW-0732">Signal</keyword>
<proteinExistence type="predicted"/>
<accession>A0ABR4BCA4</accession>
<sequence>MSFLIAVKLTILSLSVVSAQLVQNPPAELSQESTNTTDTDPPLLLGPINGTDPLATLQWTNATNATSSAALNMEYSCSGQMCGFNLRWQSCIDALEQIKLTDPALHTYGYRDRGQWDFNVPQRWISSDGLCSVDADLVWGKSSCWSSEQLIGRGGVTVLRECVGQGKGPNTGGVARRIGGDNSLQVFLSKQTLGAVCYGRMSSALQGSCKSIVDRMPLDDILRTFGSTGGPGGTVPLPYTLVSRDRKCAMTIKTTGSSDKATWWQFWEAAVQLTGVCIRGGKGGNNPGIGSNKRLSIELVNPPGGVSAS</sequence>
<feature type="signal peptide" evidence="1">
    <location>
        <begin position="1"/>
        <end position="19"/>
    </location>
</feature>
<dbReference type="Proteomes" id="UP001590951">
    <property type="component" value="Unassembled WGS sequence"/>
</dbReference>
<comment type="caution">
    <text evidence="2">The sequence shown here is derived from an EMBL/GenBank/DDBJ whole genome shotgun (WGS) entry which is preliminary data.</text>
</comment>
<feature type="chain" id="PRO_5045988491" evidence="1">
    <location>
        <begin position="20"/>
        <end position="309"/>
    </location>
</feature>
<evidence type="ECO:0000256" key="1">
    <source>
        <dbReference type="SAM" id="SignalP"/>
    </source>
</evidence>
<organism evidence="2 3">
    <name type="scientific">Lepraria finkii</name>
    <dbReference type="NCBI Taxonomy" id="1340010"/>
    <lineage>
        <taxon>Eukaryota</taxon>
        <taxon>Fungi</taxon>
        <taxon>Dikarya</taxon>
        <taxon>Ascomycota</taxon>
        <taxon>Pezizomycotina</taxon>
        <taxon>Lecanoromycetes</taxon>
        <taxon>OSLEUM clade</taxon>
        <taxon>Lecanoromycetidae</taxon>
        <taxon>Lecanorales</taxon>
        <taxon>Lecanorineae</taxon>
        <taxon>Stereocaulaceae</taxon>
        <taxon>Lepraria</taxon>
    </lineage>
</organism>
<name>A0ABR4BCA4_9LECA</name>
<evidence type="ECO:0000313" key="2">
    <source>
        <dbReference type="EMBL" id="KAL2055375.1"/>
    </source>
</evidence>
<evidence type="ECO:0000313" key="3">
    <source>
        <dbReference type="Proteomes" id="UP001590951"/>
    </source>
</evidence>
<reference evidence="2 3" key="1">
    <citation type="submission" date="2024-09" db="EMBL/GenBank/DDBJ databases">
        <title>Rethinking Asexuality: The Enigmatic Case of Functional Sexual Genes in Lepraria (Stereocaulaceae).</title>
        <authorList>
            <person name="Doellman M."/>
            <person name="Sun Y."/>
            <person name="Barcenas-Pena A."/>
            <person name="Lumbsch H.T."/>
            <person name="Grewe F."/>
        </authorList>
    </citation>
    <scope>NUCLEOTIDE SEQUENCE [LARGE SCALE GENOMIC DNA]</scope>
    <source>
        <strain evidence="2 3">Grewe 0041</strain>
    </source>
</reference>
<dbReference type="EMBL" id="JBHFEH010000011">
    <property type="protein sequence ID" value="KAL2055375.1"/>
    <property type="molecule type" value="Genomic_DNA"/>
</dbReference>
<keyword evidence="3" id="KW-1185">Reference proteome</keyword>
<protein>
    <submittedName>
        <fullName evidence="2">Uncharacterized protein</fullName>
    </submittedName>
</protein>
<gene>
    <name evidence="2" type="ORF">ABVK25_004183</name>
</gene>